<sequence length="200" mass="23163">MNNKELIRRNEISRWKNERKAAALHGISSSFLSHSSLKICFLLLLLVGLTSCRTTAPNLDYRALVRASNRLGMDIGPKDNHTLYLEAAEWIGVPYRSGGQSKRGTDCSGFARQIYKTVYRTELPRSTSEQVKEGRRVRRNKLREGDLVFFHGSRRRRVSHVGIYLKDGKFVHASTSRGVIVSRLDEEYWDEHWMRGRRIR</sequence>
<reference evidence="7" key="2">
    <citation type="submission" date="2021-04" db="EMBL/GenBank/DDBJ databases">
        <authorList>
            <person name="Gilroy R."/>
        </authorList>
    </citation>
    <scope>NUCLEOTIDE SEQUENCE</scope>
    <source>
        <strain evidence="7">ChiHjej12B11-9795</strain>
    </source>
</reference>
<dbReference type="PANTHER" id="PTHR47360">
    <property type="entry name" value="MUREIN DD-ENDOPEPTIDASE MEPS/MUREIN LD-CARBOXYPEPTIDASE"/>
    <property type="match status" value="1"/>
</dbReference>
<dbReference type="EMBL" id="DWZI01000021">
    <property type="protein sequence ID" value="HJA85326.1"/>
    <property type="molecule type" value="Genomic_DNA"/>
</dbReference>
<gene>
    <name evidence="7" type="ORF">H9950_03885</name>
</gene>
<feature type="domain" description="NlpC/P60" evidence="6">
    <location>
        <begin position="77"/>
        <end position="200"/>
    </location>
</feature>
<dbReference type="AlphaFoldDB" id="A0A9D2HVE0"/>
<accession>A0A9D2HVE0</accession>
<evidence type="ECO:0000256" key="2">
    <source>
        <dbReference type="ARBA" id="ARBA00022670"/>
    </source>
</evidence>
<evidence type="ECO:0000256" key="5">
    <source>
        <dbReference type="ARBA" id="ARBA00022807"/>
    </source>
</evidence>
<dbReference type="Proteomes" id="UP000823862">
    <property type="component" value="Unassembled WGS sequence"/>
</dbReference>
<dbReference type="PANTHER" id="PTHR47360:SF1">
    <property type="entry name" value="ENDOPEPTIDASE NLPC-RELATED"/>
    <property type="match status" value="1"/>
</dbReference>
<dbReference type="GO" id="GO:0006508">
    <property type="term" value="P:proteolysis"/>
    <property type="evidence" value="ECO:0007669"/>
    <property type="project" value="UniProtKB-KW"/>
</dbReference>
<keyword evidence="2" id="KW-0645">Protease</keyword>
<dbReference type="InterPro" id="IPR000064">
    <property type="entry name" value="NLP_P60_dom"/>
</dbReference>
<reference evidence="7" key="1">
    <citation type="journal article" date="2021" name="PeerJ">
        <title>Extensive microbial diversity within the chicken gut microbiome revealed by metagenomics and culture.</title>
        <authorList>
            <person name="Gilroy R."/>
            <person name="Ravi A."/>
            <person name="Getino M."/>
            <person name="Pursley I."/>
            <person name="Horton D.L."/>
            <person name="Alikhan N.F."/>
            <person name="Baker D."/>
            <person name="Gharbi K."/>
            <person name="Hall N."/>
            <person name="Watson M."/>
            <person name="Adriaenssens E.M."/>
            <person name="Foster-Nyarko E."/>
            <person name="Jarju S."/>
            <person name="Secka A."/>
            <person name="Antonio M."/>
            <person name="Oren A."/>
            <person name="Chaudhuri R.R."/>
            <person name="La Ragione R."/>
            <person name="Hildebrand F."/>
            <person name="Pallen M.J."/>
        </authorList>
    </citation>
    <scope>NUCLEOTIDE SEQUENCE</scope>
    <source>
        <strain evidence="7">ChiHjej12B11-9795</strain>
    </source>
</reference>
<evidence type="ECO:0000259" key="6">
    <source>
        <dbReference type="PROSITE" id="PS51935"/>
    </source>
</evidence>
<dbReference type="GO" id="GO:0008234">
    <property type="term" value="F:cysteine-type peptidase activity"/>
    <property type="evidence" value="ECO:0007669"/>
    <property type="project" value="UniProtKB-KW"/>
</dbReference>
<name>A0A9D2HVE0_9BACE</name>
<proteinExistence type="inferred from homology"/>
<dbReference type="InterPro" id="IPR038765">
    <property type="entry name" value="Papain-like_cys_pep_sf"/>
</dbReference>
<protein>
    <submittedName>
        <fullName evidence="7">C40 family peptidase</fullName>
    </submittedName>
</protein>
<dbReference type="PROSITE" id="PS51935">
    <property type="entry name" value="NLPC_P60"/>
    <property type="match status" value="1"/>
</dbReference>
<keyword evidence="3" id="KW-0732">Signal</keyword>
<comment type="caution">
    <text evidence="7">The sequence shown here is derived from an EMBL/GenBank/DDBJ whole genome shotgun (WGS) entry which is preliminary data.</text>
</comment>
<dbReference type="Gene3D" id="3.90.1720.10">
    <property type="entry name" value="endopeptidase domain like (from Nostoc punctiforme)"/>
    <property type="match status" value="1"/>
</dbReference>
<keyword evidence="5" id="KW-0788">Thiol protease</keyword>
<organism evidence="7 8">
    <name type="scientific">Candidatus Bacteroides avicola</name>
    <dbReference type="NCBI Taxonomy" id="2838468"/>
    <lineage>
        <taxon>Bacteria</taxon>
        <taxon>Pseudomonadati</taxon>
        <taxon>Bacteroidota</taxon>
        <taxon>Bacteroidia</taxon>
        <taxon>Bacteroidales</taxon>
        <taxon>Bacteroidaceae</taxon>
        <taxon>Bacteroides</taxon>
    </lineage>
</organism>
<evidence type="ECO:0000256" key="1">
    <source>
        <dbReference type="ARBA" id="ARBA00007074"/>
    </source>
</evidence>
<dbReference type="Pfam" id="PF00877">
    <property type="entry name" value="NLPC_P60"/>
    <property type="match status" value="1"/>
</dbReference>
<dbReference type="InterPro" id="IPR052062">
    <property type="entry name" value="Murein_DD/LD_carboxypeptidase"/>
</dbReference>
<evidence type="ECO:0000313" key="8">
    <source>
        <dbReference type="Proteomes" id="UP000823862"/>
    </source>
</evidence>
<dbReference type="SUPFAM" id="SSF54001">
    <property type="entry name" value="Cysteine proteinases"/>
    <property type="match status" value="1"/>
</dbReference>
<evidence type="ECO:0000313" key="7">
    <source>
        <dbReference type="EMBL" id="HJA85326.1"/>
    </source>
</evidence>
<comment type="similarity">
    <text evidence="1">Belongs to the peptidase C40 family.</text>
</comment>
<keyword evidence="4" id="KW-0378">Hydrolase</keyword>
<evidence type="ECO:0000256" key="4">
    <source>
        <dbReference type="ARBA" id="ARBA00022801"/>
    </source>
</evidence>
<evidence type="ECO:0000256" key="3">
    <source>
        <dbReference type="ARBA" id="ARBA00022729"/>
    </source>
</evidence>